<dbReference type="Gene3D" id="3.40.50.300">
    <property type="entry name" value="P-loop containing nucleotide triphosphate hydrolases"/>
    <property type="match status" value="1"/>
</dbReference>
<gene>
    <name evidence="2" type="ORF">COA96_05225</name>
</gene>
<feature type="domain" description="ORC1/DEAH AAA+ ATPase" evidence="1">
    <location>
        <begin position="43"/>
        <end position="172"/>
    </location>
</feature>
<accession>A0A2A5B4K4</accession>
<dbReference type="InterPro" id="IPR052026">
    <property type="entry name" value="ExeA_AAA_ATPase_DNA-bind"/>
</dbReference>
<proteinExistence type="predicted"/>
<reference evidence="3" key="1">
    <citation type="submission" date="2017-08" db="EMBL/GenBank/DDBJ databases">
        <title>A dynamic microbial community with high functional redundancy inhabits the cold, oxic subseafloor aquifer.</title>
        <authorList>
            <person name="Tully B.J."/>
            <person name="Wheat C.G."/>
            <person name="Glazer B.T."/>
            <person name="Huber J.A."/>
        </authorList>
    </citation>
    <scope>NUCLEOTIDE SEQUENCE [LARGE SCALE GENOMIC DNA]</scope>
</reference>
<evidence type="ECO:0000313" key="2">
    <source>
        <dbReference type="EMBL" id="PCJ26405.1"/>
    </source>
</evidence>
<dbReference type="EMBL" id="NVVJ01000011">
    <property type="protein sequence ID" value="PCJ26405.1"/>
    <property type="molecule type" value="Genomic_DNA"/>
</dbReference>
<dbReference type="Proteomes" id="UP000218327">
    <property type="component" value="Unassembled WGS sequence"/>
</dbReference>
<sequence length="573" mass="63778">MYLDYFSLERHPFRITPDTSLFFPGGHQGRGVVLEAMLYAIESGEGILKVVGEVGSGKTMLCRMLEERLPDSTEVVYLANPNLSPDEILYAVAFELKLPVRRDTSKLLVMQQLQNYLLKQHGANRRVLVIIEEAQGMPVDTLEEIRLFSNLETHRDKLMQIILFGQPELDKNLSVKHIRQLRERITHSFHLNPLTTTQVSEYVRFRLGAAGCPCPQLLTPGAEWLLAKASGGLTRRINILVDKALLAAYAGNVLEFTELNSGTAPMIGWRHVYAAIQDSDCISPIFHNLLSPFRMLSAGVVVALMAFTLLMWLESDVIDERYQASVEPGPNNFAAVNTLGNLPEEFLAGNITTELSSNTSEKIESTSGSFENKSAPQVIEDASTLNEEKSEIVDRRLAEVDSGAADTNDKNTIYVSIDQVELIEGAVVTNEQLSNLELNTYSEADQGEKRPTSIERNHVQERVIASIDWLKATNRDSYTVQFVSGETGDLEFAESFLRVLEQADLISESYVCMSTDGSNGYWTIKYGNFNGLSLAQEFIDKLPAPIYGYKPFVQNMSSVECNANNIIAALTLE</sequence>
<dbReference type="GO" id="GO:0042834">
    <property type="term" value="F:peptidoglycan binding"/>
    <property type="evidence" value="ECO:0007669"/>
    <property type="project" value="InterPro"/>
</dbReference>
<protein>
    <recommendedName>
        <fullName evidence="1">ORC1/DEAH AAA+ ATPase domain-containing protein</fullName>
    </recommendedName>
</protein>
<organism evidence="2 3">
    <name type="scientific">SAR86 cluster bacterium</name>
    <dbReference type="NCBI Taxonomy" id="2030880"/>
    <lineage>
        <taxon>Bacteria</taxon>
        <taxon>Pseudomonadati</taxon>
        <taxon>Pseudomonadota</taxon>
        <taxon>Gammaproteobacteria</taxon>
        <taxon>SAR86 cluster</taxon>
    </lineage>
</organism>
<dbReference type="AlphaFoldDB" id="A0A2A5B4K4"/>
<dbReference type="PANTHER" id="PTHR35894:SF1">
    <property type="entry name" value="PHOSPHORIBULOKINASE _ URIDINE KINASE FAMILY"/>
    <property type="match status" value="1"/>
</dbReference>
<name>A0A2A5B4K4_9GAMM</name>
<dbReference type="Gene3D" id="3.30.70.1070">
    <property type="entry name" value="Sporulation related repeat"/>
    <property type="match status" value="1"/>
</dbReference>
<dbReference type="InterPro" id="IPR036680">
    <property type="entry name" value="SPOR-like_sf"/>
</dbReference>
<dbReference type="PANTHER" id="PTHR35894">
    <property type="entry name" value="GENERAL SECRETION PATHWAY PROTEIN A-RELATED"/>
    <property type="match status" value="1"/>
</dbReference>
<evidence type="ECO:0000313" key="3">
    <source>
        <dbReference type="Proteomes" id="UP000218327"/>
    </source>
</evidence>
<comment type="caution">
    <text evidence="2">The sequence shown here is derived from an EMBL/GenBank/DDBJ whole genome shotgun (WGS) entry which is preliminary data.</text>
</comment>
<dbReference type="InterPro" id="IPR049945">
    <property type="entry name" value="AAA_22"/>
</dbReference>
<dbReference type="SUPFAM" id="SSF52540">
    <property type="entry name" value="P-loop containing nucleoside triphosphate hydrolases"/>
    <property type="match status" value="1"/>
</dbReference>
<dbReference type="GO" id="GO:0016887">
    <property type="term" value="F:ATP hydrolysis activity"/>
    <property type="evidence" value="ECO:0007669"/>
    <property type="project" value="InterPro"/>
</dbReference>
<dbReference type="Pfam" id="PF13401">
    <property type="entry name" value="AAA_22"/>
    <property type="match status" value="1"/>
</dbReference>
<evidence type="ECO:0000259" key="1">
    <source>
        <dbReference type="Pfam" id="PF13401"/>
    </source>
</evidence>
<dbReference type="InterPro" id="IPR027417">
    <property type="entry name" value="P-loop_NTPase"/>
</dbReference>